<feature type="chain" id="PRO_5010220131" evidence="11">
    <location>
        <begin position="23"/>
        <end position="864"/>
    </location>
</feature>
<dbReference type="GO" id="GO:0005874">
    <property type="term" value="C:microtubule"/>
    <property type="evidence" value="ECO:0007669"/>
    <property type="project" value="UniProtKB-KW"/>
</dbReference>
<dbReference type="Pfam" id="PF13374">
    <property type="entry name" value="TPR_10"/>
    <property type="match status" value="1"/>
</dbReference>
<evidence type="ECO:0000256" key="10">
    <source>
        <dbReference type="PROSITE-ProRule" id="PRU00339"/>
    </source>
</evidence>
<dbReference type="PANTHER" id="PTHR45783:SF3">
    <property type="entry name" value="KINESIN LIGHT CHAIN"/>
    <property type="match status" value="1"/>
</dbReference>
<dbReference type="GO" id="GO:0005737">
    <property type="term" value="C:cytoplasm"/>
    <property type="evidence" value="ECO:0007669"/>
    <property type="project" value="TreeGrafter"/>
</dbReference>
<evidence type="ECO:0000256" key="8">
    <source>
        <dbReference type="ARBA" id="ARBA00023175"/>
    </source>
</evidence>
<proteinExistence type="inferred from homology"/>
<keyword evidence="8" id="KW-0505">Motor protein</keyword>
<evidence type="ECO:0000256" key="11">
    <source>
        <dbReference type="SAM" id="SignalP"/>
    </source>
</evidence>
<dbReference type="GO" id="GO:0019894">
    <property type="term" value="F:kinesin binding"/>
    <property type="evidence" value="ECO:0007669"/>
    <property type="project" value="TreeGrafter"/>
</dbReference>
<dbReference type="PRINTS" id="PR00381">
    <property type="entry name" value="KINESINLIGHT"/>
</dbReference>
<dbReference type="AlphaFoldDB" id="A0A1H4XJ86"/>
<evidence type="ECO:0000313" key="14">
    <source>
        <dbReference type="Proteomes" id="UP000183208"/>
    </source>
</evidence>
<organism evidence="13 14">
    <name type="scientific">Bradyrhizobium lablabi</name>
    <dbReference type="NCBI Taxonomy" id="722472"/>
    <lineage>
        <taxon>Bacteria</taxon>
        <taxon>Pseudomonadati</taxon>
        <taxon>Pseudomonadota</taxon>
        <taxon>Alphaproteobacteria</taxon>
        <taxon>Hyphomicrobiales</taxon>
        <taxon>Nitrobacteraceae</taxon>
        <taxon>Bradyrhizobium</taxon>
    </lineage>
</organism>
<gene>
    <name evidence="13" type="ORF">SAMN05444171_2982</name>
</gene>
<evidence type="ECO:0000256" key="6">
    <source>
        <dbReference type="ARBA" id="ARBA00022803"/>
    </source>
</evidence>
<dbReference type="RefSeq" id="WP_074820168.1">
    <property type="nucleotide sequence ID" value="NZ_FNTI01000001.1"/>
</dbReference>
<evidence type="ECO:0000256" key="3">
    <source>
        <dbReference type="ARBA" id="ARBA00022490"/>
    </source>
</evidence>
<dbReference type="OrthoDB" id="9787760at2"/>
<reference evidence="13 14" key="1">
    <citation type="submission" date="2016-10" db="EMBL/GenBank/DDBJ databases">
        <authorList>
            <person name="de Groot N.N."/>
        </authorList>
    </citation>
    <scope>NUCLEOTIDE SEQUENCE [LARGE SCALE GENOMIC DNA]</scope>
    <source>
        <strain evidence="13 14">GAS522</strain>
    </source>
</reference>
<dbReference type="GO" id="GO:0007018">
    <property type="term" value="P:microtubule-based movement"/>
    <property type="evidence" value="ECO:0007669"/>
    <property type="project" value="TreeGrafter"/>
</dbReference>
<keyword evidence="11" id="KW-0732">Signal</keyword>
<dbReference type="GO" id="GO:0005871">
    <property type="term" value="C:kinesin complex"/>
    <property type="evidence" value="ECO:0007669"/>
    <property type="project" value="InterPro"/>
</dbReference>
<keyword evidence="5" id="KW-0677">Repeat</keyword>
<evidence type="ECO:0000256" key="5">
    <source>
        <dbReference type="ARBA" id="ARBA00022737"/>
    </source>
</evidence>
<evidence type="ECO:0000313" key="13">
    <source>
        <dbReference type="EMBL" id="SED05210.1"/>
    </source>
</evidence>
<dbReference type="PROSITE" id="PS50005">
    <property type="entry name" value="TPR"/>
    <property type="match status" value="1"/>
</dbReference>
<dbReference type="InterPro" id="IPR011990">
    <property type="entry name" value="TPR-like_helical_dom_sf"/>
</dbReference>
<feature type="signal peptide" evidence="11">
    <location>
        <begin position="1"/>
        <end position="22"/>
    </location>
</feature>
<feature type="repeat" description="TPR" evidence="10">
    <location>
        <begin position="116"/>
        <end position="149"/>
    </location>
</feature>
<sequence length="864" mass="92049">MKSRNRLVFSLCLALLSSTCLGAPSWAQKGDGAALSAKINELSRAGKYADAVALAQGQVESLEKKFGPAHRDVGAALNNLAQLYDSQGRDGEAEPLFKRSIAILEKTAGLDSLEIASALNNLAALYQRQERYADAEPLFKRALAIREKSLGSGHPDLGQSLNNLATLYEKLGRHGDSEPLFKRALAIYEKAAGPEHPAVATLLNNLGQVDKVQGRYAEAEPLIRRSLAIREKVLGRDHPDVARSLNNLADLCERQGRYADALPLYQRAADIRETALGANHPDAAISLNNLASLYQTQGRTADALPLTEKTLAGGRAQLRVALPVLLAAQQQQIMPAGQALDDALNAVQAGTQSSAASAVNKLAVRLAAGSDRLAQLVRRDQDLANEAGTLDKAIVAAVSKERAKRDAASEQKSRDRLTAITAERASLQKTFAVEFPDYAALSNPLPLKAREMQALLSDNEALVLFAVAEKESYVFAMTRDRVDWRQIPLGAEALSQKIAMFRRGLDVGNASDASGKSGLFDLALAHELYGTLLAPVDALVKDKPSLLVVPSGALTALPFHLLVTEKPAAAIPDTFDGYREAAWLLKRQAVSVLPSAASLKTLRVLARKEESSKPMTGFGDPLFNPGLKPAKGQRSATTAARSLAAGAYTDFWQGAGVDRARLVDALPQLPDTADELNAVARDLGVAASDIHLGEDASETTVKRAALADYGIVYFATHGLVAGDVKGVAEPSLVLSIPKVPSEFDDGLLTASEVAQLKLNADWVVLSACNTIAGDKPGAEALSGLARAFFYAGARALLVSHWAVNSEAATRLSISTFDRLKADPKLGRAEALRQAMLAYLNDTSSPRNAYPALWAPFALIGEGAR</sequence>
<comment type="subcellular location">
    <subcellularLocation>
        <location evidence="1">Cytoplasm</location>
        <location evidence="1">Cytoskeleton</location>
    </subcellularLocation>
</comment>
<keyword evidence="3" id="KW-0963">Cytoplasm</keyword>
<dbReference type="Proteomes" id="UP000183208">
    <property type="component" value="Unassembled WGS sequence"/>
</dbReference>
<evidence type="ECO:0000256" key="7">
    <source>
        <dbReference type="ARBA" id="ARBA00023054"/>
    </source>
</evidence>
<dbReference type="Pfam" id="PF12770">
    <property type="entry name" value="CHAT"/>
    <property type="match status" value="1"/>
</dbReference>
<evidence type="ECO:0000256" key="1">
    <source>
        <dbReference type="ARBA" id="ARBA00004245"/>
    </source>
</evidence>
<dbReference type="InterPro" id="IPR002151">
    <property type="entry name" value="Kinesin_light"/>
</dbReference>
<dbReference type="EMBL" id="FNTI01000001">
    <property type="protein sequence ID" value="SED05210.1"/>
    <property type="molecule type" value="Genomic_DNA"/>
</dbReference>
<evidence type="ECO:0000256" key="2">
    <source>
        <dbReference type="ARBA" id="ARBA00009622"/>
    </source>
</evidence>
<feature type="domain" description="CHAT" evidence="12">
    <location>
        <begin position="523"/>
        <end position="861"/>
    </location>
</feature>
<dbReference type="Gene3D" id="1.25.40.10">
    <property type="entry name" value="Tetratricopeptide repeat domain"/>
    <property type="match status" value="2"/>
</dbReference>
<name>A0A1H4XJ86_9BRAD</name>
<dbReference type="InterPro" id="IPR019734">
    <property type="entry name" value="TPR_rpt"/>
</dbReference>
<dbReference type="InterPro" id="IPR024983">
    <property type="entry name" value="CHAT_dom"/>
</dbReference>
<accession>A0A1H4XJ86</accession>
<dbReference type="Pfam" id="PF13424">
    <property type="entry name" value="TPR_12"/>
    <property type="match status" value="3"/>
</dbReference>
<keyword evidence="6 10" id="KW-0802">TPR repeat</keyword>
<keyword evidence="4" id="KW-0493">Microtubule</keyword>
<evidence type="ECO:0000256" key="9">
    <source>
        <dbReference type="ARBA" id="ARBA00023212"/>
    </source>
</evidence>
<keyword evidence="7" id="KW-0175">Coiled coil</keyword>
<evidence type="ECO:0000259" key="12">
    <source>
        <dbReference type="Pfam" id="PF12770"/>
    </source>
</evidence>
<evidence type="ECO:0000256" key="4">
    <source>
        <dbReference type="ARBA" id="ARBA00022701"/>
    </source>
</evidence>
<protein>
    <submittedName>
        <fullName evidence="13">CHAT domain-containing protein</fullName>
    </submittedName>
</protein>
<comment type="similarity">
    <text evidence="2">Belongs to the kinesin light chain family.</text>
</comment>
<keyword evidence="9" id="KW-0206">Cytoskeleton</keyword>
<dbReference type="PANTHER" id="PTHR45783">
    <property type="entry name" value="KINESIN LIGHT CHAIN"/>
    <property type="match status" value="1"/>
</dbReference>
<dbReference type="SMART" id="SM00028">
    <property type="entry name" value="TPR"/>
    <property type="match status" value="6"/>
</dbReference>
<dbReference type="SUPFAM" id="SSF48452">
    <property type="entry name" value="TPR-like"/>
    <property type="match status" value="3"/>
</dbReference>